<dbReference type="InterPro" id="IPR039426">
    <property type="entry name" value="TonB-dep_rcpt-like"/>
</dbReference>
<evidence type="ECO:0000256" key="11">
    <source>
        <dbReference type="RuleBase" id="RU003357"/>
    </source>
</evidence>
<feature type="domain" description="TonB-dependent receptor-like beta-barrel" evidence="13">
    <location>
        <begin position="431"/>
        <end position="930"/>
    </location>
</feature>
<dbReference type="GO" id="GO:0044718">
    <property type="term" value="P:siderophore transmembrane transport"/>
    <property type="evidence" value="ECO:0007669"/>
    <property type="project" value="TreeGrafter"/>
</dbReference>
<dbReference type="PANTHER" id="PTHR30069">
    <property type="entry name" value="TONB-DEPENDENT OUTER MEMBRANE RECEPTOR"/>
    <property type="match status" value="1"/>
</dbReference>
<dbReference type="Gene3D" id="2.40.170.20">
    <property type="entry name" value="TonB-dependent receptor, beta-barrel domain"/>
    <property type="match status" value="1"/>
</dbReference>
<evidence type="ECO:0000256" key="10">
    <source>
        <dbReference type="PROSITE-ProRule" id="PRU01360"/>
    </source>
</evidence>
<evidence type="ECO:0000256" key="9">
    <source>
        <dbReference type="ARBA" id="ARBA00023237"/>
    </source>
</evidence>
<gene>
    <name evidence="15" type="ORF">DRJ04_02990</name>
</gene>
<sequence>MKRMTLLVFIIFLIPLFVHAAGTVGKISGKVVDKETGEPLPGVNVIVEGYNLGAATDENGYYIILDVPAGVYSLKASFIGYETMVVRDVRVIANLTTEINFELSRTTLEFKEVVVTAQRPLVQKSATYSMSIATGKELENIPIRNIENIIGTMAGVVYQNGEIHIRGGRADEVKYFLNGVPTVDPNTNQQVVYVIPEALEELQVLTGGYTADVGGANSGIVSMQLRSGPSKFRASIDLRTDGFKDPKKGEKFLNTYSYGHKRGIFTIGGPLLTKKLRFFLGGEYVDLFDRVVRFNKGFKFENLVDMNPQTPVDQRDTVSVEYPGGYTPHEKDKRLTLNGTLTYDLPTVKLDLGFAYTDRRYDVEDGSRCFLDILNDRVPYNDLNSSLLTFKATKMIKKNTYFELRLSRFAHKRERGDSWFGHDWKKWYDSTAVAEYTDGKVIYRDAWRPKYNYVFHGFPFERYGAPNNFYFKRKEDYYGIASDFVSQIGIHHELKVGMDSRFWTVRYFDIGPSVMIYTAEPGTYSFETYGSIENVPADVWIQNGGVDAYGYDIYGNEINDKKYYYTSSGDTLLGYVDSPRRPVEIAFYINDKMEYDDIIINAGVRVDYFDTDDRELINPASPPVIRTAVMLADSAWKKKDPELIISPRIGLSFPVTEATVFYAQYGKFYQMPSFWNMYFSTYTFGRQIVQGGYYYINPIGFGLDPIKTTSYEIGFRQAIGGFASIDITGFYKNVKGLVQVVKQLPSTPVSTLTTYYDRLVNGDFATHKGLEVRFNLRRWNHILAQIHYTYTDAEGTQSTSTSAHGALYFSSQMPTIVRPLEYSQRHSGSINLDYRYNVGEGGPFLSGLGINLLFQFSSGHPYTYVTVPAGGQVDPYVAGVDYMLDTRDRWPLEPINSSVTPWTFFTDLRIDKTIKLGKIEATFYVIVNNLTNRKNVINVFWNTGTSDDDGFLSDPVKSQTTIDAYGGEKYVEMYRVINLDNGQAYWDRVGAQLYGSPRQIHFGIKVTL</sequence>
<keyword evidence="6 11" id="KW-0798">TonB box</keyword>
<evidence type="ECO:0000313" key="15">
    <source>
        <dbReference type="EMBL" id="RLE14124.1"/>
    </source>
</evidence>
<dbReference type="Pfam" id="PF00593">
    <property type="entry name" value="TonB_dep_Rec_b-barrel"/>
    <property type="match status" value="1"/>
</dbReference>
<comment type="subcellular location">
    <subcellularLocation>
        <location evidence="1 10">Cell outer membrane</location>
        <topology evidence="1 10">Multi-pass membrane protein</topology>
    </subcellularLocation>
</comment>
<dbReference type="InterPro" id="IPR036942">
    <property type="entry name" value="Beta-barrel_TonB_sf"/>
</dbReference>
<dbReference type="Pfam" id="PF07715">
    <property type="entry name" value="Plug"/>
    <property type="match status" value="1"/>
</dbReference>
<comment type="similarity">
    <text evidence="10 11">Belongs to the TonB-dependent receptor family.</text>
</comment>
<accession>A0A662DE83</accession>
<dbReference type="Gene3D" id="2.170.130.10">
    <property type="entry name" value="TonB-dependent receptor, plug domain"/>
    <property type="match status" value="1"/>
</dbReference>
<keyword evidence="5 12" id="KW-0732">Signal</keyword>
<dbReference type="Gene3D" id="2.60.40.1120">
    <property type="entry name" value="Carboxypeptidase-like, regulatory domain"/>
    <property type="match status" value="1"/>
</dbReference>
<evidence type="ECO:0000256" key="7">
    <source>
        <dbReference type="ARBA" id="ARBA00023136"/>
    </source>
</evidence>
<feature type="domain" description="TonB-dependent receptor plug" evidence="14">
    <location>
        <begin position="123"/>
        <end position="219"/>
    </location>
</feature>
<dbReference type="SUPFAM" id="SSF49464">
    <property type="entry name" value="Carboxypeptidase regulatory domain-like"/>
    <property type="match status" value="1"/>
</dbReference>
<evidence type="ECO:0000259" key="13">
    <source>
        <dbReference type="Pfam" id="PF00593"/>
    </source>
</evidence>
<dbReference type="GO" id="GO:0015344">
    <property type="term" value="F:siderophore uptake transmembrane transporter activity"/>
    <property type="evidence" value="ECO:0007669"/>
    <property type="project" value="TreeGrafter"/>
</dbReference>
<keyword evidence="2 10" id="KW-0813">Transport</keyword>
<evidence type="ECO:0000256" key="1">
    <source>
        <dbReference type="ARBA" id="ARBA00004571"/>
    </source>
</evidence>
<reference evidence="15 16" key="1">
    <citation type="submission" date="2018-06" db="EMBL/GenBank/DDBJ databases">
        <title>Extensive metabolic versatility and redundancy in microbially diverse, dynamic hydrothermal sediments.</title>
        <authorList>
            <person name="Dombrowski N."/>
            <person name="Teske A."/>
            <person name="Baker B.J."/>
        </authorList>
    </citation>
    <scope>NUCLEOTIDE SEQUENCE [LARGE SCALE GENOMIC DNA]</scope>
    <source>
        <strain evidence="15">B3_G15</strain>
    </source>
</reference>
<dbReference type="PANTHER" id="PTHR30069:SF29">
    <property type="entry name" value="HEMOGLOBIN AND HEMOGLOBIN-HAPTOGLOBIN-BINDING PROTEIN 1-RELATED"/>
    <property type="match status" value="1"/>
</dbReference>
<dbReference type="GO" id="GO:0009279">
    <property type="term" value="C:cell outer membrane"/>
    <property type="evidence" value="ECO:0007669"/>
    <property type="project" value="UniProtKB-SubCell"/>
</dbReference>
<protein>
    <recommendedName>
        <fullName evidence="17">TonB-dependent receptor</fullName>
    </recommendedName>
</protein>
<evidence type="ECO:0000259" key="14">
    <source>
        <dbReference type="Pfam" id="PF07715"/>
    </source>
</evidence>
<comment type="caution">
    <text evidence="15">The sequence shown here is derived from an EMBL/GenBank/DDBJ whole genome shotgun (WGS) entry which is preliminary data.</text>
</comment>
<name>A0A662DE83_UNCAE</name>
<dbReference type="InterPro" id="IPR008969">
    <property type="entry name" value="CarboxyPept-like_regulatory"/>
</dbReference>
<proteinExistence type="inferred from homology"/>
<keyword evidence="3 10" id="KW-1134">Transmembrane beta strand</keyword>
<dbReference type="Proteomes" id="UP000280417">
    <property type="component" value="Unassembled WGS sequence"/>
</dbReference>
<organism evidence="15 16">
    <name type="scientific">Aerophobetes bacterium</name>
    <dbReference type="NCBI Taxonomy" id="2030807"/>
    <lineage>
        <taxon>Bacteria</taxon>
        <taxon>Candidatus Aerophobota</taxon>
    </lineage>
</organism>
<feature type="chain" id="PRO_5025049348" description="TonB-dependent receptor" evidence="12">
    <location>
        <begin position="21"/>
        <end position="1008"/>
    </location>
</feature>
<dbReference type="PROSITE" id="PS52016">
    <property type="entry name" value="TONB_DEPENDENT_REC_3"/>
    <property type="match status" value="1"/>
</dbReference>
<evidence type="ECO:0000256" key="6">
    <source>
        <dbReference type="ARBA" id="ARBA00023077"/>
    </source>
</evidence>
<dbReference type="InterPro" id="IPR012910">
    <property type="entry name" value="Plug_dom"/>
</dbReference>
<evidence type="ECO:0000256" key="2">
    <source>
        <dbReference type="ARBA" id="ARBA00022448"/>
    </source>
</evidence>
<dbReference type="SUPFAM" id="SSF56935">
    <property type="entry name" value="Porins"/>
    <property type="match status" value="1"/>
</dbReference>
<dbReference type="InterPro" id="IPR037066">
    <property type="entry name" value="Plug_dom_sf"/>
</dbReference>
<feature type="signal peptide" evidence="12">
    <location>
        <begin position="1"/>
        <end position="20"/>
    </location>
</feature>
<dbReference type="InterPro" id="IPR000531">
    <property type="entry name" value="Beta-barrel_TonB"/>
</dbReference>
<keyword evidence="7 10" id="KW-0472">Membrane</keyword>
<evidence type="ECO:0000256" key="3">
    <source>
        <dbReference type="ARBA" id="ARBA00022452"/>
    </source>
</evidence>
<keyword evidence="9 10" id="KW-0998">Cell outer membrane</keyword>
<evidence type="ECO:0000256" key="5">
    <source>
        <dbReference type="ARBA" id="ARBA00022729"/>
    </source>
</evidence>
<evidence type="ECO:0000313" key="16">
    <source>
        <dbReference type="Proteomes" id="UP000280417"/>
    </source>
</evidence>
<dbReference type="Pfam" id="PF13715">
    <property type="entry name" value="CarbopepD_reg_2"/>
    <property type="match status" value="1"/>
</dbReference>
<evidence type="ECO:0008006" key="17">
    <source>
        <dbReference type="Google" id="ProtNLM"/>
    </source>
</evidence>
<evidence type="ECO:0000256" key="4">
    <source>
        <dbReference type="ARBA" id="ARBA00022692"/>
    </source>
</evidence>
<dbReference type="EMBL" id="QMQA01000059">
    <property type="protein sequence ID" value="RLE14124.1"/>
    <property type="molecule type" value="Genomic_DNA"/>
</dbReference>
<dbReference type="AlphaFoldDB" id="A0A662DE83"/>
<evidence type="ECO:0000256" key="8">
    <source>
        <dbReference type="ARBA" id="ARBA00023170"/>
    </source>
</evidence>
<evidence type="ECO:0000256" key="12">
    <source>
        <dbReference type="SAM" id="SignalP"/>
    </source>
</evidence>
<keyword evidence="4 10" id="KW-0812">Transmembrane</keyword>
<keyword evidence="8" id="KW-0675">Receptor</keyword>